<keyword evidence="3" id="KW-1185">Reference proteome</keyword>
<evidence type="ECO:0000256" key="1">
    <source>
        <dbReference type="SAM" id="SignalP"/>
    </source>
</evidence>
<feature type="chain" id="PRO_5006611879" description="Lipoprotein" evidence="1">
    <location>
        <begin position="21"/>
        <end position="248"/>
    </location>
</feature>
<sequence>MAFSRSYCAAAMLMTLPLVACGKDDKNANLAALDAQLTNNMVDPALKSALADQIVVDPKLTGQSNRNAVRPADKPANAALPVLTGDAAKALAQAVQRAGGKLLAAPAPAQGGQMESTVTLGALAREQAQRTGGKNCSKQLVYGMQWSQRLPEPFTLYPGAQLLEAAGAEKDGCTLRAASFTTPVPKKSVIDYYFTQARRAGFDAEHRIIDGDNVLGGTRKDDGAAYFLLFTDAPGGRTNVDIIADNGK</sequence>
<protein>
    <recommendedName>
        <fullName evidence="4">Lipoprotein</fullName>
    </recommendedName>
</protein>
<dbReference type="KEGG" id="sbd:ATN00_16490"/>
<name>A0A0S3F1Y3_9SPHN</name>
<dbReference type="EMBL" id="CP013264">
    <property type="protein sequence ID" value="ALR21658.1"/>
    <property type="molecule type" value="Genomic_DNA"/>
</dbReference>
<evidence type="ECO:0000313" key="2">
    <source>
        <dbReference type="EMBL" id="ALR21658.1"/>
    </source>
</evidence>
<proteinExistence type="predicted"/>
<accession>A0A0S3F1Y3</accession>
<feature type="signal peptide" evidence="1">
    <location>
        <begin position="1"/>
        <end position="20"/>
    </location>
</feature>
<reference evidence="2 3" key="1">
    <citation type="submission" date="2015-11" db="EMBL/GenBank/DDBJ databases">
        <title>A Two-component Flavoprotein Monooxygenase System MeaXY Responsible for para-Hydroxylation of 2-Methyl-6-ethylaniline and 2,6-Diethylaniline in Sphingobium baderi DE-13.</title>
        <authorList>
            <person name="Cheng M."/>
            <person name="Meng Q."/>
            <person name="Yang Y."/>
            <person name="Chu C."/>
            <person name="Yan X."/>
            <person name="He J."/>
            <person name="Li S."/>
        </authorList>
    </citation>
    <scope>NUCLEOTIDE SEQUENCE [LARGE SCALE GENOMIC DNA]</scope>
    <source>
        <strain evidence="2 3">DE-13</strain>
    </source>
</reference>
<organism evidence="2 3">
    <name type="scientific">Sphingobium baderi</name>
    <dbReference type="NCBI Taxonomy" id="1332080"/>
    <lineage>
        <taxon>Bacteria</taxon>
        <taxon>Pseudomonadati</taxon>
        <taxon>Pseudomonadota</taxon>
        <taxon>Alphaproteobacteria</taxon>
        <taxon>Sphingomonadales</taxon>
        <taxon>Sphingomonadaceae</taxon>
        <taxon>Sphingobium</taxon>
    </lineage>
</organism>
<gene>
    <name evidence="2" type="ORF">ATN00_16490</name>
</gene>
<keyword evidence="1" id="KW-0732">Signal</keyword>
<dbReference type="OrthoDB" id="7405225at2"/>
<evidence type="ECO:0008006" key="4">
    <source>
        <dbReference type="Google" id="ProtNLM"/>
    </source>
</evidence>
<dbReference type="AlphaFoldDB" id="A0A0S3F1Y3"/>
<evidence type="ECO:0000313" key="3">
    <source>
        <dbReference type="Proteomes" id="UP000056968"/>
    </source>
</evidence>
<dbReference type="STRING" id="1332080.ATN00_16490"/>
<dbReference type="Proteomes" id="UP000056968">
    <property type="component" value="Chromosome"/>
</dbReference>
<dbReference type="RefSeq" id="WP_062066525.1">
    <property type="nucleotide sequence ID" value="NZ_CP013264.1"/>
</dbReference>